<evidence type="ECO:0000256" key="5">
    <source>
        <dbReference type="ARBA" id="ARBA00022777"/>
    </source>
</evidence>
<organism evidence="10 11">
    <name type="scientific">Malus baccata</name>
    <name type="common">Siberian crab apple</name>
    <name type="synonym">Pyrus baccata</name>
    <dbReference type="NCBI Taxonomy" id="106549"/>
    <lineage>
        <taxon>Eukaryota</taxon>
        <taxon>Viridiplantae</taxon>
        <taxon>Streptophyta</taxon>
        <taxon>Embryophyta</taxon>
        <taxon>Tracheophyta</taxon>
        <taxon>Spermatophyta</taxon>
        <taxon>Magnoliopsida</taxon>
        <taxon>eudicotyledons</taxon>
        <taxon>Gunneridae</taxon>
        <taxon>Pentapetalae</taxon>
        <taxon>rosids</taxon>
        <taxon>fabids</taxon>
        <taxon>Rosales</taxon>
        <taxon>Rosaceae</taxon>
        <taxon>Amygdaloideae</taxon>
        <taxon>Maleae</taxon>
        <taxon>Malus</taxon>
    </lineage>
</organism>
<dbReference type="InterPro" id="IPR011009">
    <property type="entry name" value="Kinase-like_dom_sf"/>
</dbReference>
<evidence type="ECO:0000256" key="3">
    <source>
        <dbReference type="ARBA" id="ARBA00022679"/>
    </source>
</evidence>
<dbReference type="PROSITE" id="PS50011">
    <property type="entry name" value="PROTEIN_KINASE_DOM"/>
    <property type="match status" value="1"/>
</dbReference>
<comment type="catalytic activity">
    <reaction evidence="8">
        <text>L-seryl-[protein] + ATP = O-phospho-L-seryl-[protein] + ADP + H(+)</text>
        <dbReference type="Rhea" id="RHEA:17989"/>
        <dbReference type="Rhea" id="RHEA-COMP:9863"/>
        <dbReference type="Rhea" id="RHEA-COMP:11604"/>
        <dbReference type="ChEBI" id="CHEBI:15378"/>
        <dbReference type="ChEBI" id="CHEBI:29999"/>
        <dbReference type="ChEBI" id="CHEBI:30616"/>
        <dbReference type="ChEBI" id="CHEBI:83421"/>
        <dbReference type="ChEBI" id="CHEBI:456216"/>
        <dbReference type="EC" id="2.7.11.1"/>
    </reaction>
</comment>
<evidence type="ECO:0000256" key="6">
    <source>
        <dbReference type="ARBA" id="ARBA00022840"/>
    </source>
</evidence>
<keyword evidence="3" id="KW-0808">Transferase</keyword>
<dbReference type="Pfam" id="PF00069">
    <property type="entry name" value="Pkinase"/>
    <property type="match status" value="1"/>
</dbReference>
<name>A0A540ND49_MALBA</name>
<dbReference type="AlphaFoldDB" id="A0A540ND49"/>
<dbReference type="GO" id="GO:0005524">
    <property type="term" value="F:ATP binding"/>
    <property type="evidence" value="ECO:0007669"/>
    <property type="project" value="UniProtKB-KW"/>
</dbReference>
<evidence type="ECO:0000256" key="2">
    <source>
        <dbReference type="ARBA" id="ARBA00022527"/>
    </source>
</evidence>
<keyword evidence="6" id="KW-0067">ATP-binding</keyword>
<proteinExistence type="predicted"/>
<dbReference type="InterPro" id="IPR000719">
    <property type="entry name" value="Prot_kinase_dom"/>
</dbReference>
<evidence type="ECO:0000256" key="1">
    <source>
        <dbReference type="ARBA" id="ARBA00012513"/>
    </source>
</evidence>
<evidence type="ECO:0000256" key="4">
    <source>
        <dbReference type="ARBA" id="ARBA00022741"/>
    </source>
</evidence>
<dbReference type="EMBL" id="VIEB01000070">
    <property type="protein sequence ID" value="TQE08523.1"/>
    <property type="molecule type" value="Genomic_DNA"/>
</dbReference>
<evidence type="ECO:0000313" key="11">
    <source>
        <dbReference type="Proteomes" id="UP000315295"/>
    </source>
</evidence>
<accession>A0A540ND49</accession>
<keyword evidence="5" id="KW-0418">Kinase</keyword>
<evidence type="ECO:0000256" key="8">
    <source>
        <dbReference type="ARBA" id="ARBA00048679"/>
    </source>
</evidence>
<keyword evidence="4" id="KW-0547">Nucleotide-binding</keyword>
<keyword evidence="11" id="KW-1185">Reference proteome</keyword>
<evidence type="ECO:0000313" key="10">
    <source>
        <dbReference type="EMBL" id="TQE08523.1"/>
    </source>
</evidence>
<dbReference type="SMART" id="SM00220">
    <property type="entry name" value="S_TKc"/>
    <property type="match status" value="1"/>
</dbReference>
<reference evidence="10 11" key="1">
    <citation type="journal article" date="2019" name="G3 (Bethesda)">
        <title>Sequencing of a Wild Apple (Malus baccata) Genome Unravels the Differences Between Cultivated and Wild Apple Species Regarding Disease Resistance and Cold Tolerance.</title>
        <authorList>
            <person name="Chen X."/>
        </authorList>
    </citation>
    <scope>NUCLEOTIDE SEQUENCE [LARGE SCALE GENOMIC DNA]</scope>
    <source>
        <strain evidence="11">cv. Shandingzi</strain>
        <tissue evidence="10">Leaves</tissue>
    </source>
</reference>
<evidence type="ECO:0000259" key="9">
    <source>
        <dbReference type="PROSITE" id="PS50011"/>
    </source>
</evidence>
<keyword evidence="2" id="KW-0723">Serine/threonine-protein kinase</keyword>
<dbReference type="GO" id="GO:0004674">
    <property type="term" value="F:protein serine/threonine kinase activity"/>
    <property type="evidence" value="ECO:0007669"/>
    <property type="project" value="UniProtKB-KW"/>
</dbReference>
<dbReference type="SUPFAM" id="SSF56112">
    <property type="entry name" value="Protein kinase-like (PK-like)"/>
    <property type="match status" value="1"/>
</dbReference>
<protein>
    <recommendedName>
        <fullName evidence="1">non-specific serine/threonine protein kinase</fullName>
        <ecNumber evidence="1">2.7.11.1</ecNumber>
    </recommendedName>
</protein>
<feature type="domain" description="Protein kinase" evidence="9">
    <location>
        <begin position="23"/>
        <end position="225"/>
    </location>
</feature>
<gene>
    <name evidence="10" type="ORF">C1H46_005829</name>
</gene>
<dbReference type="Gene3D" id="3.30.200.20">
    <property type="entry name" value="Phosphorylase Kinase, domain 1"/>
    <property type="match status" value="1"/>
</dbReference>
<dbReference type="Proteomes" id="UP000315295">
    <property type="component" value="Unassembled WGS sequence"/>
</dbReference>
<sequence length="225" mass="26080">MCKLSQYFQICKSVCLLGAVFLYRALAKSSDGKWGGFVEEENISECVKNVMVSNRKGRSTNGDVDVIIVGVGVTGFKWWRMSFCWLTCSLNLRSSDSSNPADQDTKSSFSSCLYFMKIIDKEALAMKKKMQRAEMERKILKMLDHLFLPTLHVEFEASHFSCIVMEYCSSGDLYSLHHIQLHKRFSVNSARFYAAEVLVALEYLYMLRIIYRDLKLENMRFCFFF</sequence>
<dbReference type="PANTHER" id="PTHR45637">
    <property type="entry name" value="FLIPPASE KINASE 1-RELATED"/>
    <property type="match status" value="1"/>
</dbReference>
<dbReference type="Gene3D" id="1.10.510.10">
    <property type="entry name" value="Transferase(Phosphotransferase) domain 1"/>
    <property type="match status" value="1"/>
</dbReference>
<evidence type="ECO:0000256" key="7">
    <source>
        <dbReference type="ARBA" id="ARBA00047899"/>
    </source>
</evidence>
<dbReference type="STRING" id="106549.A0A540ND49"/>
<comment type="caution">
    <text evidence="10">The sequence shown here is derived from an EMBL/GenBank/DDBJ whole genome shotgun (WGS) entry which is preliminary data.</text>
</comment>
<dbReference type="EC" id="2.7.11.1" evidence="1"/>
<comment type="catalytic activity">
    <reaction evidence="7">
        <text>L-threonyl-[protein] + ATP = O-phospho-L-threonyl-[protein] + ADP + H(+)</text>
        <dbReference type="Rhea" id="RHEA:46608"/>
        <dbReference type="Rhea" id="RHEA-COMP:11060"/>
        <dbReference type="Rhea" id="RHEA-COMP:11605"/>
        <dbReference type="ChEBI" id="CHEBI:15378"/>
        <dbReference type="ChEBI" id="CHEBI:30013"/>
        <dbReference type="ChEBI" id="CHEBI:30616"/>
        <dbReference type="ChEBI" id="CHEBI:61977"/>
        <dbReference type="ChEBI" id="CHEBI:456216"/>
        <dbReference type="EC" id="2.7.11.1"/>
    </reaction>
</comment>